<dbReference type="AlphaFoldDB" id="A0A8T0QIU0"/>
<dbReference type="SUPFAM" id="SSF81383">
    <property type="entry name" value="F-box domain"/>
    <property type="match status" value="1"/>
</dbReference>
<name>A0A8T0QIU0_PANVG</name>
<evidence type="ECO:0000313" key="1">
    <source>
        <dbReference type="EMBL" id="KAG2570636.1"/>
    </source>
</evidence>
<gene>
    <name evidence="1" type="ORF">PVAP13_7KG089018</name>
</gene>
<keyword evidence="2" id="KW-1185">Reference proteome</keyword>
<evidence type="ECO:0000313" key="2">
    <source>
        <dbReference type="Proteomes" id="UP000823388"/>
    </source>
</evidence>
<dbReference type="EMBL" id="CM029049">
    <property type="protein sequence ID" value="KAG2570636.1"/>
    <property type="molecule type" value="Genomic_DNA"/>
</dbReference>
<sequence>MEAKQHRWSWLRNLPFDVIVQIAGNITATSWLPMEDLCALLGTCRFMRRVCRNLEVGRRINLGRVSSSNRWRNTIVYLALLYHLTNIGNPEACFITGMHAVFPGPMFMSPGPVLEENLERAAVGGHKATSYVAAVLLYMANGGAGIDATARQYMRQAASMGKEDSVAAPAGGGGTMWLDYLSCRHAAQQMIWNLINWDWPRPKKVVLPTRADDHLCASQNCGTYIHFGRVPWMTKRFCSQDCWLHGEIELFSGIFDQREYY</sequence>
<dbReference type="Proteomes" id="UP000823388">
    <property type="component" value="Chromosome 7K"/>
</dbReference>
<dbReference type="CDD" id="cd09917">
    <property type="entry name" value="F-box_SF"/>
    <property type="match status" value="1"/>
</dbReference>
<reference evidence="1 2" key="1">
    <citation type="submission" date="2020-05" db="EMBL/GenBank/DDBJ databases">
        <title>WGS assembly of Panicum virgatum.</title>
        <authorList>
            <person name="Lovell J.T."/>
            <person name="Jenkins J."/>
            <person name="Shu S."/>
            <person name="Juenger T.E."/>
            <person name="Schmutz J."/>
        </authorList>
    </citation>
    <scope>NUCLEOTIDE SEQUENCE [LARGE SCALE GENOMIC DNA]</scope>
    <source>
        <strain evidence="2">cv. AP13</strain>
    </source>
</reference>
<dbReference type="InterPro" id="IPR036047">
    <property type="entry name" value="F-box-like_dom_sf"/>
</dbReference>
<protein>
    <recommendedName>
        <fullName evidence="3">F-box domain-containing protein</fullName>
    </recommendedName>
</protein>
<evidence type="ECO:0008006" key="3">
    <source>
        <dbReference type="Google" id="ProtNLM"/>
    </source>
</evidence>
<comment type="caution">
    <text evidence="1">The sequence shown here is derived from an EMBL/GenBank/DDBJ whole genome shotgun (WGS) entry which is preliminary data.</text>
</comment>
<proteinExistence type="predicted"/>
<organism evidence="1 2">
    <name type="scientific">Panicum virgatum</name>
    <name type="common">Blackwell switchgrass</name>
    <dbReference type="NCBI Taxonomy" id="38727"/>
    <lineage>
        <taxon>Eukaryota</taxon>
        <taxon>Viridiplantae</taxon>
        <taxon>Streptophyta</taxon>
        <taxon>Embryophyta</taxon>
        <taxon>Tracheophyta</taxon>
        <taxon>Spermatophyta</taxon>
        <taxon>Magnoliopsida</taxon>
        <taxon>Liliopsida</taxon>
        <taxon>Poales</taxon>
        <taxon>Poaceae</taxon>
        <taxon>PACMAD clade</taxon>
        <taxon>Panicoideae</taxon>
        <taxon>Panicodae</taxon>
        <taxon>Paniceae</taxon>
        <taxon>Panicinae</taxon>
        <taxon>Panicum</taxon>
        <taxon>Panicum sect. Hiantes</taxon>
    </lineage>
</organism>
<accession>A0A8T0QIU0</accession>